<evidence type="ECO:0000256" key="13">
    <source>
        <dbReference type="ARBA" id="ARBA00038333"/>
    </source>
</evidence>
<feature type="non-terminal residue" evidence="16">
    <location>
        <position position="1"/>
    </location>
</feature>
<dbReference type="AlphaFoldDB" id="A0A6A4LZQ7"/>
<evidence type="ECO:0000256" key="11">
    <source>
        <dbReference type="ARBA" id="ARBA00023128"/>
    </source>
</evidence>
<evidence type="ECO:0000313" key="16">
    <source>
        <dbReference type="EMBL" id="KAE9462652.1"/>
    </source>
</evidence>
<feature type="domain" description="EF-hand" evidence="15">
    <location>
        <begin position="197"/>
        <end position="225"/>
    </location>
</feature>
<dbReference type="PANTHER" id="PTHR12294">
    <property type="entry name" value="EF HAND DOMAIN FAMILY A1,A2-RELATED"/>
    <property type="match status" value="1"/>
</dbReference>
<evidence type="ECO:0000256" key="7">
    <source>
        <dbReference type="ARBA" id="ARBA00022792"/>
    </source>
</evidence>
<evidence type="ECO:0000259" key="15">
    <source>
        <dbReference type="PROSITE" id="PS50222"/>
    </source>
</evidence>
<keyword evidence="12" id="KW-0472">Membrane</keyword>
<dbReference type="GO" id="GO:0051560">
    <property type="term" value="P:mitochondrial calcium ion homeostasis"/>
    <property type="evidence" value="ECO:0007669"/>
    <property type="project" value="TreeGrafter"/>
</dbReference>
<dbReference type="PANTHER" id="PTHR12294:SF1">
    <property type="entry name" value="CALCIUM UPTAKE PROTEIN 1, MITOCHONDRIAL"/>
    <property type="match status" value="1"/>
</dbReference>
<evidence type="ECO:0000256" key="12">
    <source>
        <dbReference type="ARBA" id="ARBA00023136"/>
    </source>
</evidence>
<keyword evidence="9" id="KW-0809">Transit peptide</keyword>
<evidence type="ECO:0000256" key="8">
    <source>
        <dbReference type="ARBA" id="ARBA00022837"/>
    </source>
</evidence>
<comment type="subcellular location">
    <subcellularLocation>
        <location evidence="1">Mitochondrion inner membrane</location>
    </subcellularLocation>
    <subcellularLocation>
        <location evidence="2">Mitochondrion intermembrane space</location>
    </subcellularLocation>
</comment>
<evidence type="ECO:0000256" key="2">
    <source>
        <dbReference type="ARBA" id="ARBA00004569"/>
    </source>
</evidence>
<keyword evidence="8" id="KW-0106">Calcium</keyword>
<evidence type="ECO:0000256" key="4">
    <source>
        <dbReference type="ARBA" id="ARBA00022568"/>
    </source>
</evidence>
<dbReference type="InterPro" id="IPR018247">
    <property type="entry name" value="EF_Hand_1_Ca_BS"/>
</dbReference>
<feature type="region of interest" description="Disordered" evidence="14">
    <location>
        <begin position="28"/>
        <end position="56"/>
    </location>
</feature>
<dbReference type="GO" id="GO:0005758">
    <property type="term" value="C:mitochondrial intermembrane space"/>
    <property type="evidence" value="ECO:0007669"/>
    <property type="project" value="UniProtKB-SubCell"/>
</dbReference>
<dbReference type="OrthoDB" id="186625at2759"/>
<keyword evidence="5" id="KW-0479">Metal-binding</keyword>
<dbReference type="PROSITE" id="PS50222">
    <property type="entry name" value="EF_HAND_2"/>
    <property type="match status" value="2"/>
</dbReference>
<keyword evidence="4" id="KW-0109">Calcium transport</keyword>
<dbReference type="InterPro" id="IPR039800">
    <property type="entry name" value="MICU1/2/3"/>
</dbReference>
<dbReference type="EMBL" id="QEFC01000682">
    <property type="protein sequence ID" value="KAE9462652.1"/>
    <property type="molecule type" value="Genomic_DNA"/>
</dbReference>
<accession>A0A6A4LZQ7</accession>
<keyword evidence="10" id="KW-0406">Ion transport</keyword>
<sequence>MHYSRALLRPSWPSIRRGISAQRPIRCPISTQLNGPSSSSRSSCGGSTSYGENKSSGCTNLESVLKSVLSWAVVVGPGLGLCYWSSSVSDSNSFWALADSGGESMEPEKKPKFLFGDAYRRKVFFKYEKRMRMQSPPEKVFEYFASIRTPSGEVLMTPADLMRAVVPVFSPSESNRVREGFLKGELVPGELHCAPSDFFMLFDTNGDGLISFAEYIFFVTILSIPESSFSVAFKMFDLNNNGYVYHVIDKEEFKKVMALMRTYNRQGAHHRDGLRIGLNVTGSVENGGLLVYFFGKDGNECLEHEKFVQFLRDLHDEILQLEFAHYDYKSQGTISAKDFALSMVASADMSHINKFLDRVEELNDEPYIREVRITFEEFKNFAELRQRLRPLSMAIFSHGKIGRQKVLTFGEDFNKEMRGPAGLDVVDLEDVRRLAEH</sequence>
<name>A0A6A4LZQ7_9ERIC</name>
<reference evidence="16 17" key="1">
    <citation type="journal article" date="2019" name="Genome Biol. Evol.">
        <title>The Rhododendron genome and chromosomal organization provide insight into shared whole-genome duplications across the heath family (Ericaceae).</title>
        <authorList>
            <person name="Soza V.L."/>
            <person name="Lindsley D."/>
            <person name="Waalkes A."/>
            <person name="Ramage E."/>
            <person name="Patwardhan R.P."/>
            <person name="Burton J.N."/>
            <person name="Adey A."/>
            <person name="Kumar A."/>
            <person name="Qiu R."/>
            <person name="Shendure J."/>
            <person name="Hall B."/>
        </authorList>
    </citation>
    <scope>NUCLEOTIDE SEQUENCE [LARGE SCALE GENOMIC DNA]</scope>
    <source>
        <strain evidence="16">RSF 1966-606</strain>
    </source>
</reference>
<dbReference type="SUPFAM" id="SSF47473">
    <property type="entry name" value="EF-hand"/>
    <property type="match status" value="1"/>
</dbReference>
<dbReference type="Gene3D" id="1.10.238.10">
    <property type="entry name" value="EF-hand"/>
    <property type="match status" value="2"/>
</dbReference>
<evidence type="ECO:0000256" key="9">
    <source>
        <dbReference type="ARBA" id="ARBA00022946"/>
    </source>
</evidence>
<organism evidence="16 17">
    <name type="scientific">Rhododendron williamsianum</name>
    <dbReference type="NCBI Taxonomy" id="262921"/>
    <lineage>
        <taxon>Eukaryota</taxon>
        <taxon>Viridiplantae</taxon>
        <taxon>Streptophyta</taxon>
        <taxon>Embryophyta</taxon>
        <taxon>Tracheophyta</taxon>
        <taxon>Spermatophyta</taxon>
        <taxon>Magnoliopsida</taxon>
        <taxon>eudicotyledons</taxon>
        <taxon>Gunneridae</taxon>
        <taxon>Pentapetalae</taxon>
        <taxon>asterids</taxon>
        <taxon>Ericales</taxon>
        <taxon>Ericaceae</taxon>
        <taxon>Ericoideae</taxon>
        <taxon>Rhodoreae</taxon>
        <taxon>Rhododendron</taxon>
    </lineage>
</organism>
<evidence type="ECO:0000256" key="3">
    <source>
        <dbReference type="ARBA" id="ARBA00022448"/>
    </source>
</evidence>
<evidence type="ECO:0000313" key="17">
    <source>
        <dbReference type="Proteomes" id="UP000428333"/>
    </source>
</evidence>
<keyword evidence="3" id="KW-0813">Transport</keyword>
<dbReference type="GO" id="GO:0005509">
    <property type="term" value="F:calcium ion binding"/>
    <property type="evidence" value="ECO:0007669"/>
    <property type="project" value="InterPro"/>
</dbReference>
<dbReference type="Pfam" id="PF13202">
    <property type="entry name" value="EF-hand_5"/>
    <property type="match status" value="2"/>
</dbReference>
<protein>
    <recommendedName>
        <fullName evidence="15">EF-hand domain-containing protein</fullName>
    </recommendedName>
</protein>
<evidence type="ECO:0000256" key="14">
    <source>
        <dbReference type="SAM" id="MobiDB-lite"/>
    </source>
</evidence>
<evidence type="ECO:0000256" key="6">
    <source>
        <dbReference type="ARBA" id="ARBA00022737"/>
    </source>
</evidence>
<dbReference type="InterPro" id="IPR011992">
    <property type="entry name" value="EF-hand-dom_pair"/>
</dbReference>
<dbReference type="GO" id="GO:0036444">
    <property type="term" value="P:calcium import into the mitochondrion"/>
    <property type="evidence" value="ECO:0007669"/>
    <property type="project" value="TreeGrafter"/>
</dbReference>
<dbReference type="Proteomes" id="UP000428333">
    <property type="component" value="Linkage Group LG03"/>
</dbReference>
<evidence type="ECO:0000256" key="5">
    <source>
        <dbReference type="ARBA" id="ARBA00022723"/>
    </source>
</evidence>
<evidence type="ECO:0000256" key="10">
    <source>
        <dbReference type="ARBA" id="ARBA00023065"/>
    </source>
</evidence>
<keyword evidence="7" id="KW-0999">Mitochondrion inner membrane</keyword>
<evidence type="ECO:0000256" key="1">
    <source>
        <dbReference type="ARBA" id="ARBA00004273"/>
    </source>
</evidence>
<comment type="caution">
    <text evidence="16">The sequence shown here is derived from an EMBL/GenBank/DDBJ whole genome shotgun (WGS) entry which is preliminary data.</text>
</comment>
<keyword evidence="17" id="KW-1185">Reference proteome</keyword>
<comment type="similarity">
    <text evidence="13">Belongs to the MICU1 family. MICU1 subfamily.</text>
</comment>
<gene>
    <name evidence="16" type="ORF">C3L33_05437</name>
</gene>
<keyword evidence="6" id="KW-0677">Repeat</keyword>
<keyword evidence="11" id="KW-0496">Mitochondrion</keyword>
<dbReference type="InterPro" id="IPR002048">
    <property type="entry name" value="EF_hand_dom"/>
</dbReference>
<dbReference type="PROSITE" id="PS00018">
    <property type="entry name" value="EF_HAND_1"/>
    <property type="match status" value="1"/>
</dbReference>
<dbReference type="SMART" id="SM00054">
    <property type="entry name" value="EFh"/>
    <property type="match status" value="2"/>
</dbReference>
<feature type="domain" description="EF-hand" evidence="15">
    <location>
        <begin position="232"/>
        <end position="263"/>
    </location>
</feature>
<feature type="compositionally biased region" description="Low complexity" evidence="14">
    <location>
        <begin position="35"/>
        <end position="51"/>
    </location>
</feature>
<dbReference type="GO" id="GO:1990246">
    <property type="term" value="C:uniplex complex"/>
    <property type="evidence" value="ECO:0007669"/>
    <property type="project" value="TreeGrafter"/>
</dbReference>
<proteinExistence type="inferred from homology"/>